<comment type="similarity">
    <text evidence="1 3">Belongs to the short-chain dehydrogenases/reductases (SDR) family.</text>
</comment>
<dbReference type="EC" id="1.1.1.-" evidence="4"/>
<dbReference type="CDD" id="cd05233">
    <property type="entry name" value="SDR_c"/>
    <property type="match status" value="1"/>
</dbReference>
<dbReference type="PRINTS" id="PR00080">
    <property type="entry name" value="SDRFAMILY"/>
</dbReference>
<sequence length="272" mass="27302">MPIPDVSGRSLGELISLAGRTAVVTGGGRGLGKAIALRLAEAGANVLIGDVDEALAVAAAKDLGARHPVQALGTFMDVTDTATVTAAAGLAAESLGGVDVWVNNAGIFPAAPLLEVTDELWDRVLAVNARGALAGSREAARRMTDAGHGGVIVNVASTAGFRASGPGLAAYVASKHAVRGLTRQLALELAPRGIRVLGVAPTYVPTEGNRLAAAAAGDTTAEAGDTMPVMTNSRIGRMGVPDDIARVVLFCASDLSAFMTGSTLLADAGETL</sequence>
<dbReference type="PRINTS" id="PR00081">
    <property type="entry name" value="GDHRDH"/>
</dbReference>
<organism evidence="4 5">
    <name type="scientific">Marinactinospora rubrisoli</name>
    <dbReference type="NCBI Taxonomy" id="2715399"/>
    <lineage>
        <taxon>Bacteria</taxon>
        <taxon>Bacillati</taxon>
        <taxon>Actinomycetota</taxon>
        <taxon>Actinomycetes</taxon>
        <taxon>Streptosporangiales</taxon>
        <taxon>Nocardiopsidaceae</taxon>
        <taxon>Marinactinospora</taxon>
    </lineage>
</organism>
<dbReference type="GO" id="GO:0016491">
    <property type="term" value="F:oxidoreductase activity"/>
    <property type="evidence" value="ECO:0007669"/>
    <property type="project" value="UniProtKB-KW"/>
</dbReference>
<evidence type="ECO:0000256" key="2">
    <source>
        <dbReference type="ARBA" id="ARBA00023002"/>
    </source>
</evidence>
<dbReference type="Gene3D" id="3.40.50.720">
    <property type="entry name" value="NAD(P)-binding Rossmann-like Domain"/>
    <property type="match status" value="1"/>
</dbReference>
<dbReference type="Proteomes" id="UP001596540">
    <property type="component" value="Unassembled WGS sequence"/>
</dbReference>
<proteinExistence type="inferred from homology"/>
<reference evidence="5" key="1">
    <citation type="journal article" date="2019" name="Int. J. Syst. Evol. Microbiol.">
        <title>The Global Catalogue of Microorganisms (GCM) 10K type strain sequencing project: providing services to taxonomists for standard genome sequencing and annotation.</title>
        <authorList>
            <consortium name="The Broad Institute Genomics Platform"/>
            <consortium name="The Broad Institute Genome Sequencing Center for Infectious Disease"/>
            <person name="Wu L."/>
            <person name="Ma J."/>
        </authorList>
    </citation>
    <scope>NUCLEOTIDE SEQUENCE [LARGE SCALE GENOMIC DNA]</scope>
    <source>
        <strain evidence="5">CGMCC 4.7382</strain>
    </source>
</reference>
<dbReference type="PANTHER" id="PTHR24321:SF8">
    <property type="entry name" value="ESTRADIOL 17-BETA-DEHYDROGENASE 8-RELATED"/>
    <property type="match status" value="1"/>
</dbReference>
<name>A0ABW2KHK9_9ACTN</name>
<dbReference type="PANTHER" id="PTHR24321">
    <property type="entry name" value="DEHYDROGENASES, SHORT CHAIN"/>
    <property type="match status" value="1"/>
</dbReference>
<accession>A0ABW2KHK9</accession>
<evidence type="ECO:0000313" key="4">
    <source>
        <dbReference type="EMBL" id="MFC7328684.1"/>
    </source>
</evidence>
<keyword evidence="2 4" id="KW-0560">Oxidoreductase</keyword>
<dbReference type="Pfam" id="PF00106">
    <property type="entry name" value="adh_short"/>
    <property type="match status" value="1"/>
</dbReference>
<evidence type="ECO:0000256" key="3">
    <source>
        <dbReference type="RuleBase" id="RU000363"/>
    </source>
</evidence>
<gene>
    <name evidence="4" type="ORF">ACFQRF_13110</name>
</gene>
<dbReference type="EMBL" id="JBHTBH010000005">
    <property type="protein sequence ID" value="MFC7328684.1"/>
    <property type="molecule type" value="Genomic_DNA"/>
</dbReference>
<dbReference type="InterPro" id="IPR002347">
    <property type="entry name" value="SDR_fam"/>
</dbReference>
<dbReference type="SUPFAM" id="SSF51735">
    <property type="entry name" value="NAD(P)-binding Rossmann-fold domains"/>
    <property type="match status" value="1"/>
</dbReference>
<dbReference type="RefSeq" id="WP_379871330.1">
    <property type="nucleotide sequence ID" value="NZ_JBHTBH010000005.1"/>
</dbReference>
<evidence type="ECO:0000313" key="5">
    <source>
        <dbReference type="Proteomes" id="UP001596540"/>
    </source>
</evidence>
<protein>
    <submittedName>
        <fullName evidence="4">SDR family NAD(P)-dependent oxidoreductase</fullName>
        <ecNumber evidence="4">1.1.1.-</ecNumber>
    </submittedName>
</protein>
<comment type="caution">
    <text evidence="4">The sequence shown here is derived from an EMBL/GenBank/DDBJ whole genome shotgun (WGS) entry which is preliminary data.</text>
</comment>
<evidence type="ECO:0000256" key="1">
    <source>
        <dbReference type="ARBA" id="ARBA00006484"/>
    </source>
</evidence>
<dbReference type="InterPro" id="IPR036291">
    <property type="entry name" value="NAD(P)-bd_dom_sf"/>
</dbReference>
<keyword evidence="5" id="KW-1185">Reference proteome</keyword>